<keyword evidence="4 8" id="KW-0812">Transmembrane</keyword>
<evidence type="ECO:0000256" key="8">
    <source>
        <dbReference type="RuleBase" id="RU079119"/>
    </source>
</evidence>
<reference evidence="11" key="2">
    <citation type="submission" date="2025-08" db="UniProtKB">
        <authorList>
            <consortium name="RefSeq"/>
        </authorList>
    </citation>
    <scope>IDENTIFICATION</scope>
    <source>
        <tissue evidence="11">Leaf</tissue>
    </source>
</reference>
<comment type="similarity">
    <text evidence="2 8">Belongs to the DHHC palmitoyltransferase family.</text>
</comment>
<dbReference type="PROSITE" id="PS50216">
    <property type="entry name" value="DHHC"/>
    <property type="match status" value="1"/>
</dbReference>
<dbReference type="EC" id="2.3.1.225" evidence="8"/>
<feature type="transmembrane region" description="Helical" evidence="8">
    <location>
        <begin position="105"/>
        <end position="124"/>
    </location>
</feature>
<protein>
    <recommendedName>
        <fullName evidence="8">S-acyltransferase</fullName>
        <ecNumber evidence="8">2.3.1.225</ecNumber>
    </recommendedName>
    <alternativeName>
        <fullName evidence="8">Palmitoyltransferase</fullName>
    </alternativeName>
</protein>
<dbReference type="GO" id="GO:0019706">
    <property type="term" value="F:protein-cysteine S-palmitoyltransferase activity"/>
    <property type="evidence" value="ECO:0007669"/>
    <property type="project" value="UniProtKB-EC"/>
</dbReference>
<evidence type="ECO:0000256" key="2">
    <source>
        <dbReference type="ARBA" id="ARBA00008574"/>
    </source>
</evidence>
<sequence length="366" mass="41535">MASLEQPIEENDTTSVVAQVDTVIETMESQNLSIEEVEIDFLGKFKKILFTLWKNVVGIKTHNEENVTQNYRGDRVERVRLYHVWPGNNVFFLKGLLICGPDPRGLLLTIVSISLSSWVFAVYVARDISKHSSIKVSFCVLLTLIVLANLIMVSVIDPGIIPRNNESPATESTGNGRIRSKRVAINEVEMKLKYCRICNIHRPPRSCHCVICDNCVEKFDHHCPWIGQCIGLRNYRLYVLLLVMATVYFVYIFAFSCKKIQHKNSGNGMGFIGLVKDCPETLALTCFSFAAAFFVGGLTAYHVYLIATNQTANENFRQLYGSNRNAFDKGVVNNIKEILLSPWTPSKINFRSEIYRFDHLEHVTEP</sequence>
<evidence type="ECO:0000313" key="11">
    <source>
        <dbReference type="RefSeq" id="XP_009770916.1"/>
    </source>
</evidence>
<dbReference type="KEGG" id="nsy:104221551"/>
<evidence type="ECO:0000256" key="7">
    <source>
        <dbReference type="ARBA" id="ARBA00023315"/>
    </source>
</evidence>
<feature type="domain" description="Palmitoyltransferase DHHC" evidence="9">
    <location>
        <begin position="190"/>
        <end position="317"/>
    </location>
</feature>
<accession>A0A1U7W137</accession>
<reference evidence="10" key="1">
    <citation type="journal article" date="2013" name="Genome Biol.">
        <title>Reference genomes and transcriptomes of Nicotiana sylvestris and Nicotiana tomentosiformis.</title>
        <authorList>
            <person name="Sierro N."/>
            <person name="Battey J.N."/>
            <person name="Ouadi S."/>
            <person name="Bovet L."/>
            <person name="Goepfert S."/>
            <person name="Bakaher N."/>
            <person name="Peitsch M.C."/>
            <person name="Ivanov N.V."/>
        </authorList>
    </citation>
    <scope>NUCLEOTIDE SEQUENCE [LARGE SCALE GENOMIC DNA]</scope>
</reference>
<dbReference type="GO" id="GO:0005794">
    <property type="term" value="C:Golgi apparatus"/>
    <property type="evidence" value="ECO:0007669"/>
    <property type="project" value="TreeGrafter"/>
</dbReference>
<dbReference type="OrthoDB" id="4096362at2759"/>
<dbReference type="GO" id="GO:0006612">
    <property type="term" value="P:protein targeting to membrane"/>
    <property type="evidence" value="ECO:0007669"/>
    <property type="project" value="TreeGrafter"/>
</dbReference>
<dbReference type="PANTHER" id="PTHR22883">
    <property type="entry name" value="ZINC FINGER DHHC DOMAIN CONTAINING PROTEIN"/>
    <property type="match status" value="1"/>
</dbReference>
<keyword evidence="6 8" id="KW-0472">Membrane</keyword>
<dbReference type="GeneID" id="104221551"/>
<evidence type="ECO:0000259" key="9">
    <source>
        <dbReference type="Pfam" id="PF01529"/>
    </source>
</evidence>
<feature type="transmembrane region" description="Helical" evidence="8">
    <location>
        <begin position="235"/>
        <end position="255"/>
    </location>
</feature>
<comment type="catalytic activity">
    <reaction evidence="8">
        <text>L-cysteinyl-[protein] + hexadecanoyl-CoA = S-hexadecanoyl-L-cysteinyl-[protein] + CoA</text>
        <dbReference type="Rhea" id="RHEA:36683"/>
        <dbReference type="Rhea" id="RHEA-COMP:10131"/>
        <dbReference type="Rhea" id="RHEA-COMP:11032"/>
        <dbReference type="ChEBI" id="CHEBI:29950"/>
        <dbReference type="ChEBI" id="CHEBI:57287"/>
        <dbReference type="ChEBI" id="CHEBI:57379"/>
        <dbReference type="ChEBI" id="CHEBI:74151"/>
        <dbReference type="EC" id="2.3.1.225"/>
    </reaction>
</comment>
<keyword evidence="7 8" id="KW-0012">Acyltransferase</keyword>
<dbReference type="Pfam" id="PF01529">
    <property type="entry name" value="DHHC"/>
    <property type="match status" value="1"/>
</dbReference>
<feature type="transmembrane region" description="Helical" evidence="8">
    <location>
        <begin position="282"/>
        <end position="304"/>
    </location>
</feature>
<keyword evidence="5 8" id="KW-1133">Transmembrane helix</keyword>
<evidence type="ECO:0000256" key="1">
    <source>
        <dbReference type="ARBA" id="ARBA00004127"/>
    </source>
</evidence>
<dbReference type="AlphaFoldDB" id="A0A1U7W137"/>
<dbReference type="eggNOG" id="KOG1311">
    <property type="taxonomic scope" value="Eukaryota"/>
</dbReference>
<evidence type="ECO:0000256" key="6">
    <source>
        <dbReference type="ARBA" id="ARBA00023136"/>
    </source>
</evidence>
<evidence type="ECO:0000256" key="4">
    <source>
        <dbReference type="ARBA" id="ARBA00022692"/>
    </source>
</evidence>
<evidence type="ECO:0000256" key="5">
    <source>
        <dbReference type="ARBA" id="ARBA00022989"/>
    </source>
</evidence>
<keyword evidence="3 8" id="KW-0808">Transferase</keyword>
<dbReference type="Proteomes" id="UP000189701">
    <property type="component" value="Unplaced"/>
</dbReference>
<feature type="transmembrane region" description="Helical" evidence="8">
    <location>
        <begin position="136"/>
        <end position="156"/>
    </location>
</feature>
<proteinExistence type="inferred from homology"/>
<name>A0A1U7W137_NICSY</name>
<comment type="subcellular location">
    <subcellularLocation>
        <location evidence="1">Endomembrane system</location>
        <topology evidence="1">Multi-pass membrane protein</topology>
    </subcellularLocation>
</comment>
<gene>
    <name evidence="11" type="primary">LOC104221551</name>
</gene>
<comment type="domain">
    <text evidence="8">The DHHC domain is required for palmitoyltransferase activity.</text>
</comment>
<dbReference type="PANTHER" id="PTHR22883:SF57">
    <property type="entry name" value="S-ACYLTRANSFERASE"/>
    <property type="match status" value="1"/>
</dbReference>
<dbReference type="GO" id="GO:0005783">
    <property type="term" value="C:endoplasmic reticulum"/>
    <property type="evidence" value="ECO:0007669"/>
    <property type="project" value="TreeGrafter"/>
</dbReference>
<dbReference type="RefSeq" id="XP_009770916.1">
    <property type="nucleotide sequence ID" value="XM_009772614.1"/>
</dbReference>
<organism evidence="10 11">
    <name type="scientific">Nicotiana sylvestris</name>
    <name type="common">Wood tobacco</name>
    <name type="synonym">South American tobacco</name>
    <dbReference type="NCBI Taxonomy" id="4096"/>
    <lineage>
        <taxon>Eukaryota</taxon>
        <taxon>Viridiplantae</taxon>
        <taxon>Streptophyta</taxon>
        <taxon>Embryophyta</taxon>
        <taxon>Tracheophyta</taxon>
        <taxon>Spermatophyta</taxon>
        <taxon>Magnoliopsida</taxon>
        <taxon>eudicotyledons</taxon>
        <taxon>Gunneridae</taxon>
        <taxon>Pentapetalae</taxon>
        <taxon>asterids</taxon>
        <taxon>lamiids</taxon>
        <taxon>Solanales</taxon>
        <taxon>Solanaceae</taxon>
        <taxon>Nicotianoideae</taxon>
        <taxon>Nicotianeae</taxon>
        <taxon>Nicotiana</taxon>
    </lineage>
</organism>
<dbReference type="InterPro" id="IPR001594">
    <property type="entry name" value="Palmitoyltrfase_DHHC"/>
</dbReference>
<evidence type="ECO:0000256" key="3">
    <source>
        <dbReference type="ARBA" id="ARBA00022679"/>
    </source>
</evidence>
<dbReference type="InterPro" id="IPR039859">
    <property type="entry name" value="PFA4/ZDH16/20/ERF2-like"/>
</dbReference>
<evidence type="ECO:0000313" key="10">
    <source>
        <dbReference type="Proteomes" id="UP000189701"/>
    </source>
</evidence>
<keyword evidence="10" id="KW-1185">Reference proteome</keyword>